<sequence length="76" mass="9171">MGFCHGFLPTNPTIPCFRLSYLSRPSFNNFTMTIDYPERRRKTKHFHSSQVWIRTCDTFVAEQVWRYTRSDSIDFE</sequence>
<keyword evidence="2" id="KW-1185">Reference proteome</keyword>
<reference evidence="1 2" key="1">
    <citation type="submission" date="2014-04" db="EMBL/GenBank/DDBJ databases">
        <title>Evolutionary Origins and Diversification of the Mycorrhizal Mutualists.</title>
        <authorList>
            <consortium name="DOE Joint Genome Institute"/>
            <consortium name="Mycorrhizal Genomics Consortium"/>
            <person name="Kohler A."/>
            <person name="Kuo A."/>
            <person name="Nagy L.G."/>
            <person name="Floudas D."/>
            <person name="Copeland A."/>
            <person name="Barry K.W."/>
            <person name="Cichocki N."/>
            <person name="Veneault-Fourrey C."/>
            <person name="LaButti K."/>
            <person name="Lindquist E.A."/>
            <person name="Lipzen A."/>
            <person name="Lundell T."/>
            <person name="Morin E."/>
            <person name="Murat C."/>
            <person name="Riley R."/>
            <person name="Ohm R."/>
            <person name="Sun H."/>
            <person name="Tunlid A."/>
            <person name="Henrissat B."/>
            <person name="Grigoriev I.V."/>
            <person name="Hibbett D.S."/>
            <person name="Martin F."/>
        </authorList>
    </citation>
    <scope>NUCLEOTIDE SEQUENCE [LARGE SCALE GENOMIC DNA]</scope>
    <source>
        <strain evidence="1 2">FD-317 M1</strain>
    </source>
</reference>
<dbReference type="Proteomes" id="UP000053593">
    <property type="component" value="Unassembled WGS sequence"/>
</dbReference>
<name>A0A0D0CAN3_9AGAR</name>
<evidence type="ECO:0000313" key="2">
    <source>
        <dbReference type="Proteomes" id="UP000053593"/>
    </source>
</evidence>
<gene>
    <name evidence="1" type="ORF">GYMLUDRAFT_377026</name>
</gene>
<dbReference type="HOGENOM" id="CLU_2654738_0_0_1"/>
<organism evidence="1 2">
    <name type="scientific">Collybiopsis luxurians FD-317 M1</name>
    <dbReference type="NCBI Taxonomy" id="944289"/>
    <lineage>
        <taxon>Eukaryota</taxon>
        <taxon>Fungi</taxon>
        <taxon>Dikarya</taxon>
        <taxon>Basidiomycota</taxon>
        <taxon>Agaricomycotina</taxon>
        <taxon>Agaricomycetes</taxon>
        <taxon>Agaricomycetidae</taxon>
        <taxon>Agaricales</taxon>
        <taxon>Marasmiineae</taxon>
        <taxon>Omphalotaceae</taxon>
        <taxon>Collybiopsis</taxon>
        <taxon>Collybiopsis luxurians</taxon>
    </lineage>
</organism>
<evidence type="ECO:0000313" key="1">
    <source>
        <dbReference type="EMBL" id="KIK51913.1"/>
    </source>
</evidence>
<dbReference type="AlphaFoldDB" id="A0A0D0CAN3"/>
<dbReference type="EMBL" id="KN834852">
    <property type="protein sequence ID" value="KIK51913.1"/>
    <property type="molecule type" value="Genomic_DNA"/>
</dbReference>
<protein>
    <submittedName>
        <fullName evidence="1">Uncharacterized protein</fullName>
    </submittedName>
</protein>
<accession>A0A0D0CAN3</accession>
<proteinExistence type="predicted"/>